<evidence type="ECO:0000256" key="2">
    <source>
        <dbReference type="ARBA" id="ARBA00022801"/>
    </source>
</evidence>
<protein>
    <submittedName>
        <fullName evidence="4">Putative NUDIX domain 5-hydroxy CTP pyrophohydrolase</fullName>
    </submittedName>
</protein>
<proteinExistence type="predicted"/>
<dbReference type="InterPro" id="IPR020084">
    <property type="entry name" value="NUDIX_hydrolase_CS"/>
</dbReference>
<gene>
    <name evidence="4" type="primary">nudG</name>
    <name evidence="4" type="ordered locus">LMM7_1339</name>
</gene>
<sequence>MKHVRTAAIIMHQNKILLHSNQEEDYWTLPGGAVEKESTKEGLKREMKEELGEDVAILELSIIAENRFLYRGEEIDSIEFYYAVKLLPESSLLNQPTFTKIEEFGQYGEEAYKLHFKWFDIDKLKNITILPTFLETELANLSRKNILHLEQTT</sequence>
<dbReference type="EMBL" id="CP002816">
    <property type="protein sequence ID" value="AEH92344.1"/>
    <property type="molecule type" value="Genomic_DNA"/>
</dbReference>
<evidence type="ECO:0000313" key="5">
    <source>
        <dbReference type="Proteomes" id="UP000000486"/>
    </source>
</evidence>
<dbReference type="PANTHER" id="PTHR43046">
    <property type="entry name" value="GDP-MANNOSE MANNOSYL HYDROLASE"/>
    <property type="match status" value="1"/>
</dbReference>
<dbReference type="GO" id="GO:0016787">
    <property type="term" value="F:hydrolase activity"/>
    <property type="evidence" value="ECO:0007669"/>
    <property type="project" value="UniProtKB-KW"/>
</dbReference>
<feature type="domain" description="Nudix hydrolase" evidence="3">
    <location>
        <begin position="1"/>
        <end position="141"/>
    </location>
</feature>
<dbReference type="PROSITE" id="PS51462">
    <property type="entry name" value="NUDIX"/>
    <property type="match status" value="1"/>
</dbReference>
<comment type="cofactor">
    <cofactor evidence="1">
        <name>Mg(2+)</name>
        <dbReference type="ChEBI" id="CHEBI:18420"/>
    </cofactor>
</comment>
<dbReference type="SUPFAM" id="SSF55811">
    <property type="entry name" value="Nudix"/>
    <property type="match status" value="1"/>
</dbReference>
<dbReference type="PANTHER" id="PTHR43046:SF14">
    <property type="entry name" value="MUTT_NUDIX FAMILY PROTEIN"/>
    <property type="match status" value="1"/>
</dbReference>
<dbReference type="PATRIC" id="fig|1030009.3.peg.1327"/>
<dbReference type="RefSeq" id="WP_012581420.1">
    <property type="nucleotide sequence ID" value="NC_017537.1"/>
</dbReference>
<name>A0A0E0UVK4_LISMM</name>
<evidence type="ECO:0000259" key="3">
    <source>
        <dbReference type="PROSITE" id="PS51462"/>
    </source>
</evidence>
<evidence type="ECO:0000256" key="1">
    <source>
        <dbReference type="ARBA" id="ARBA00001946"/>
    </source>
</evidence>
<dbReference type="Pfam" id="PF00293">
    <property type="entry name" value="NUDIX"/>
    <property type="match status" value="1"/>
</dbReference>
<reference evidence="4 5" key="1">
    <citation type="journal article" date="2011" name="J. Bacteriol.">
        <title>Genome sequence of the nonpathogenic Listeria monocytogenes serovar 4a strain M7.</title>
        <authorList>
            <person name="Chen J."/>
            <person name="Xia Y."/>
            <person name="Cheng C."/>
            <person name="Fang C."/>
            <person name="Shan Y."/>
            <person name="Jin G."/>
            <person name="Fang W."/>
        </authorList>
    </citation>
    <scope>NUCLEOTIDE SEQUENCE [LARGE SCALE GENOMIC DNA]</scope>
    <source>
        <strain evidence="4 5">M7</strain>
    </source>
</reference>
<evidence type="ECO:0000313" key="4">
    <source>
        <dbReference type="EMBL" id="AEH92344.1"/>
    </source>
</evidence>
<organism evidence="4 5">
    <name type="scientific">Listeria monocytogenes serotype 4a (strain M7)</name>
    <dbReference type="NCBI Taxonomy" id="1030009"/>
    <lineage>
        <taxon>Bacteria</taxon>
        <taxon>Bacillati</taxon>
        <taxon>Bacillota</taxon>
        <taxon>Bacilli</taxon>
        <taxon>Bacillales</taxon>
        <taxon>Listeriaceae</taxon>
        <taxon>Listeria</taxon>
    </lineage>
</organism>
<dbReference type="InterPro" id="IPR015797">
    <property type="entry name" value="NUDIX_hydrolase-like_dom_sf"/>
</dbReference>
<dbReference type="HOGENOM" id="CLU_037162_18_6_9"/>
<accession>A0A0E0UVK4</accession>
<dbReference type="PROSITE" id="PS00893">
    <property type="entry name" value="NUDIX_BOX"/>
    <property type="match status" value="1"/>
</dbReference>
<dbReference type="Gene3D" id="3.90.79.10">
    <property type="entry name" value="Nucleoside Triphosphate Pyrophosphohydrolase"/>
    <property type="match status" value="1"/>
</dbReference>
<dbReference type="CDD" id="cd04688">
    <property type="entry name" value="NUDIX_Hydrolase"/>
    <property type="match status" value="1"/>
</dbReference>
<keyword evidence="2 4" id="KW-0378">Hydrolase</keyword>
<dbReference type="Proteomes" id="UP000000486">
    <property type="component" value="Chromosome"/>
</dbReference>
<dbReference type="KEGG" id="lmq:LMM7_1339"/>
<dbReference type="InterPro" id="IPR000086">
    <property type="entry name" value="NUDIX_hydrolase_dom"/>
</dbReference>
<dbReference type="AlphaFoldDB" id="A0A0E0UVK4"/>